<accession>A0A818T4N8</accession>
<dbReference type="Proteomes" id="UP000663836">
    <property type="component" value="Unassembled WGS sequence"/>
</dbReference>
<protein>
    <submittedName>
        <fullName evidence="2">Uncharacterized protein</fullName>
    </submittedName>
</protein>
<sequence length="155" mass="18105">MGKRLSDLTFSQWLSESTIRISPFNLLSISLKSSSLTKLQTDVNDFNECLYLLDGRLECNIEPQQNKQQQSSTFGHLFELDLHLAHIDYVIQFLFDRKLFLPCLANLYIEYQPLVIVTNHFTNDATHLNCAKIEKLFINESFVRPENFHSYFPLL</sequence>
<evidence type="ECO:0000313" key="3">
    <source>
        <dbReference type="Proteomes" id="UP000663836"/>
    </source>
</evidence>
<gene>
    <name evidence="2" type="ORF">JBS370_LOCUS8131</name>
    <name evidence="1" type="ORF">ZHD862_LOCUS14796</name>
</gene>
<reference evidence="2" key="1">
    <citation type="submission" date="2021-02" db="EMBL/GenBank/DDBJ databases">
        <authorList>
            <person name="Nowell W R."/>
        </authorList>
    </citation>
    <scope>NUCLEOTIDE SEQUENCE</scope>
</reference>
<dbReference type="AlphaFoldDB" id="A0A818T4N8"/>
<comment type="caution">
    <text evidence="2">The sequence shown here is derived from an EMBL/GenBank/DDBJ whole genome shotgun (WGS) entry which is preliminary data.</text>
</comment>
<organism evidence="2 3">
    <name type="scientific">Rotaria sordida</name>
    <dbReference type="NCBI Taxonomy" id="392033"/>
    <lineage>
        <taxon>Eukaryota</taxon>
        <taxon>Metazoa</taxon>
        <taxon>Spiralia</taxon>
        <taxon>Gnathifera</taxon>
        <taxon>Rotifera</taxon>
        <taxon>Eurotatoria</taxon>
        <taxon>Bdelloidea</taxon>
        <taxon>Philodinida</taxon>
        <taxon>Philodinidae</taxon>
        <taxon>Rotaria</taxon>
    </lineage>
</organism>
<evidence type="ECO:0000313" key="1">
    <source>
        <dbReference type="EMBL" id="CAF1045928.1"/>
    </source>
</evidence>
<dbReference type="Proteomes" id="UP000663864">
    <property type="component" value="Unassembled WGS sequence"/>
</dbReference>
<evidence type="ECO:0000313" key="2">
    <source>
        <dbReference type="EMBL" id="CAF3679922.1"/>
    </source>
</evidence>
<name>A0A818T4N8_9BILA</name>
<proteinExistence type="predicted"/>
<dbReference type="EMBL" id="CAJOBD010000505">
    <property type="protein sequence ID" value="CAF3679922.1"/>
    <property type="molecule type" value="Genomic_DNA"/>
</dbReference>
<dbReference type="EMBL" id="CAJNOT010000651">
    <property type="protein sequence ID" value="CAF1045928.1"/>
    <property type="molecule type" value="Genomic_DNA"/>
</dbReference>